<protein>
    <submittedName>
        <fullName evidence="3">DUF6551 family protein</fullName>
    </submittedName>
</protein>
<feature type="domain" description="ParB-like N-terminal" evidence="2">
    <location>
        <begin position="130"/>
        <end position="224"/>
    </location>
</feature>
<dbReference type="Gene3D" id="3.90.1530.10">
    <property type="entry name" value="Conserved hypothetical protein from pyrococcus furiosus pfu- 392566-001, ParB domain"/>
    <property type="match status" value="1"/>
</dbReference>
<gene>
    <name evidence="3" type="ORF">ACFQDP_05370</name>
</gene>
<evidence type="ECO:0000313" key="3">
    <source>
        <dbReference type="EMBL" id="MFC6388772.1"/>
    </source>
</evidence>
<reference evidence="4" key="1">
    <citation type="journal article" date="2019" name="Int. J. Syst. Evol. Microbiol.">
        <title>The Global Catalogue of Microorganisms (GCM) 10K type strain sequencing project: providing services to taxonomists for standard genome sequencing and annotation.</title>
        <authorList>
            <consortium name="The Broad Institute Genomics Platform"/>
            <consortium name="The Broad Institute Genome Sequencing Center for Infectious Disease"/>
            <person name="Wu L."/>
            <person name="Ma J."/>
        </authorList>
    </citation>
    <scope>NUCLEOTIDE SEQUENCE [LARGE SCALE GENOMIC DNA]</scope>
    <source>
        <strain evidence="4">CCUG 36916</strain>
    </source>
</reference>
<dbReference type="SMART" id="SM00470">
    <property type="entry name" value="ParB"/>
    <property type="match status" value="1"/>
</dbReference>
<proteinExistence type="predicted"/>
<comment type="caution">
    <text evidence="3">The sequence shown here is derived from an EMBL/GenBank/DDBJ whole genome shotgun (WGS) entry which is preliminary data.</text>
</comment>
<evidence type="ECO:0000259" key="2">
    <source>
        <dbReference type="SMART" id="SM00470"/>
    </source>
</evidence>
<dbReference type="EMBL" id="JBHSTT010000019">
    <property type="protein sequence ID" value="MFC6388772.1"/>
    <property type="molecule type" value="Genomic_DNA"/>
</dbReference>
<sequence length="383" mass="41968">MMLEQNSYHTRNTSSWTNDGTPIPEWVRIQMSGDMAVNGTFLIITPFGTARVHRGDIVIKHKGQLWSRHPEEVSHLIEGFEAEAALPITAIGPGKDAQFGTKSKVGQRRGRVGERKTQYREPTGKMPSIEWVHTTELAVDQSYQRSIDNEGSRRLIASIAANFDWRLCAPLVVSRRLDGSKIIIDGQHRWAAARRRGDVLQLPCCLFNYDSPEDEARMFIVANRARKPMNRLDDFHAALAAADEDAVEIQRLVTEAGLRVSRSTSSNTWKAGEIAFTSSIAAALRRHGSAIVSAALTSIAEAYEGRALSYGSSIFGALVKIFSNPPENFDPDDLVPTLKNVDLVSLGETVRRLNGGDSRALAVHSAMLVGLGLTAKSGAEIHG</sequence>
<dbReference type="RefSeq" id="WP_192284678.1">
    <property type="nucleotide sequence ID" value="NZ_JBHSTT010000019.1"/>
</dbReference>
<organism evidence="3 4">
    <name type="scientific">Methylorubrum zatmanii</name>
    <dbReference type="NCBI Taxonomy" id="29429"/>
    <lineage>
        <taxon>Bacteria</taxon>
        <taxon>Pseudomonadati</taxon>
        <taxon>Pseudomonadota</taxon>
        <taxon>Alphaproteobacteria</taxon>
        <taxon>Hyphomicrobiales</taxon>
        <taxon>Methylobacteriaceae</taxon>
        <taxon>Methylorubrum</taxon>
    </lineage>
</organism>
<dbReference type="InterPro" id="IPR046681">
    <property type="entry name" value="DUF6551"/>
</dbReference>
<keyword evidence="4" id="KW-1185">Reference proteome</keyword>
<dbReference type="SUPFAM" id="SSF110849">
    <property type="entry name" value="ParB/Sulfiredoxin"/>
    <property type="match status" value="1"/>
</dbReference>
<dbReference type="Proteomes" id="UP001596237">
    <property type="component" value="Unassembled WGS sequence"/>
</dbReference>
<dbReference type="InterPro" id="IPR003115">
    <property type="entry name" value="ParB_N"/>
</dbReference>
<evidence type="ECO:0000256" key="1">
    <source>
        <dbReference type="SAM" id="MobiDB-lite"/>
    </source>
</evidence>
<feature type="region of interest" description="Disordered" evidence="1">
    <location>
        <begin position="1"/>
        <end position="21"/>
    </location>
</feature>
<name>A0ABW1WN48_9HYPH</name>
<feature type="compositionally biased region" description="Polar residues" evidence="1">
    <location>
        <begin position="1"/>
        <end position="20"/>
    </location>
</feature>
<feature type="region of interest" description="Disordered" evidence="1">
    <location>
        <begin position="97"/>
        <end position="120"/>
    </location>
</feature>
<dbReference type="InterPro" id="IPR036086">
    <property type="entry name" value="ParB/Sulfiredoxin_sf"/>
</dbReference>
<evidence type="ECO:0000313" key="4">
    <source>
        <dbReference type="Proteomes" id="UP001596237"/>
    </source>
</evidence>
<accession>A0ABW1WN48</accession>
<feature type="compositionally biased region" description="Basic and acidic residues" evidence="1">
    <location>
        <begin position="111"/>
        <end position="120"/>
    </location>
</feature>
<dbReference type="Pfam" id="PF20188">
    <property type="entry name" value="DUF6551"/>
    <property type="match status" value="1"/>
</dbReference>